<dbReference type="InterPro" id="IPR050988">
    <property type="entry name" value="Mannitol_DH/Oxidoreductase"/>
</dbReference>
<sequence length="493" mass="52142">MTPRLTTLDGLPKGVARPGYLPSAHGVGIVHLGLGAFHKAHQAPYTDTALAVAAGDWRIAGVSLRSPKPTLQLGPQNGLFTLIERDSKGSRARVIGAIARALCLGPDRAAVMDALTAPATRIVSLTVTEKGYGVDRSTGGIDRGHKAIAHDLLHPDAPIGVAGLLILALGLRRAAGVAPFTVLCCDNLPDNGALVRGLLVDFARHAAPDLADHIAAEVAFPATMVDRITPASTEATRAAARQMTGCLDEAAVEAESFCQWVIEDHFPTGRPAWEAAGALFVSDVRPYEEMKLRMLNGAHSMLAYAGFMAGHAHVADVMADRALARLVHRHLGAAAATLPPLPDVDLEAYAAALMGRFANPHLRHATFQIAMDGTEKLPQRILAPAVAALEAGQPIDAFAFATAAWMRYVRGMREDGTAHDLRDPREEALRAALADTPAETVRALMALPGLFPRALRDSASWTAAVTGRLERMLAQGMKAAIAEEDRAARSAEA</sequence>
<gene>
    <name evidence="5" type="ORF">EV655_107214</name>
</gene>
<dbReference type="Gene3D" id="3.40.50.720">
    <property type="entry name" value="NAD(P)-binding Rossmann-like Domain"/>
    <property type="match status" value="1"/>
</dbReference>
<dbReference type="SUPFAM" id="SSF48179">
    <property type="entry name" value="6-phosphogluconate dehydrogenase C-terminal domain-like"/>
    <property type="match status" value="1"/>
</dbReference>
<dbReference type="InterPro" id="IPR013328">
    <property type="entry name" value="6PGD_dom2"/>
</dbReference>
<dbReference type="Pfam" id="PF01232">
    <property type="entry name" value="Mannitol_dh"/>
    <property type="match status" value="1"/>
</dbReference>
<dbReference type="InterPro" id="IPR013118">
    <property type="entry name" value="Mannitol_DH_C"/>
</dbReference>
<dbReference type="Pfam" id="PF08125">
    <property type="entry name" value="Mannitol_dh_C"/>
    <property type="match status" value="1"/>
</dbReference>
<evidence type="ECO:0000259" key="3">
    <source>
        <dbReference type="Pfam" id="PF01232"/>
    </source>
</evidence>
<evidence type="ECO:0000256" key="2">
    <source>
        <dbReference type="ARBA" id="ARBA00023027"/>
    </source>
</evidence>
<evidence type="ECO:0000313" key="6">
    <source>
        <dbReference type="Proteomes" id="UP000295142"/>
    </source>
</evidence>
<keyword evidence="6" id="KW-1185">Reference proteome</keyword>
<dbReference type="Proteomes" id="UP000295142">
    <property type="component" value="Unassembled WGS sequence"/>
</dbReference>
<dbReference type="GO" id="GO:0019594">
    <property type="term" value="P:mannitol metabolic process"/>
    <property type="evidence" value="ECO:0007669"/>
    <property type="project" value="InterPro"/>
</dbReference>
<dbReference type="PRINTS" id="PR00084">
    <property type="entry name" value="MTLDHDRGNASE"/>
</dbReference>
<dbReference type="InterPro" id="IPR000669">
    <property type="entry name" value="Mannitol_DH"/>
</dbReference>
<dbReference type="EMBL" id="SLWW01000007">
    <property type="protein sequence ID" value="TCO71316.1"/>
    <property type="molecule type" value="Genomic_DNA"/>
</dbReference>
<dbReference type="Gene3D" id="1.10.1040.10">
    <property type="entry name" value="N-(1-d-carboxylethyl)-l-norvaline Dehydrogenase, domain 2"/>
    <property type="match status" value="1"/>
</dbReference>
<evidence type="ECO:0000313" key="5">
    <source>
        <dbReference type="EMBL" id="TCO71316.1"/>
    </source>
</evidence>
<proteinExistence type="predicted"/>
<protein>
    <submittedName>
        <fullName evidence="5">Fructuronate reductase</fullName>
    </submittedName>
</protein>
<dbReference type="InterPro" id="IPR008927">
    <property type="entry name" value="6-PGluconate_DH-like_C_sf"/>
</dbReference>
<dbReference type="InterPro" id="IPR036291">
    <property type="entry name" value="NAD(P)-bd_dom_sf"/>
</dbReference>
<evidence type="ECO:0000259" key="4">
    <source>
        <dbReference type="Pfam" id="PF08125"/>
    </source>
</evidence>
<keyword evidence="2" id="KW-0520">NAD</keyword>
<accession>A0A4R2KKY0</accession>
<reference evidence="5 6" key="1">
    <citation type="submission" date="2019-03" db="EMBL/GenBank/DDBJ databases">
        <title>Genomic Encyclopedia of Type Strains, Phase IV (KMG-IV): sequencing the most valuable type-strain genomes for metagenomic binning, comparative biology and taxonomic classification.</title>
        <authorList>
            <person name="Goeker M."/>
        </authorList>
    </citation>
    <scope>NUCLEOTIDE SEQUENCE [LARGE SCALE GENOMIC DNA]</scope>
    <source>
        <strain evidence="5 6">DSM 4868</strain>
    </source>
</reference>
<dbReference type="PANTHER" id="PTHR43362">
    <property type="entry name" value="MANNITOL DEHYDROGENASE DSF1-RELATED"/>
    <property type="match status" value="1"/>
</dbReference>
<feature type="domain" description="Mannitol dehydrogenase C-terminal" evidence="4">
    <location>
        <begin position="283"/>
        <end position="472"/>
    </location>
</feature>
<dbReference type="PANTHER" id="PTHR43362:SF1">
    <property type="entry name" value="MANNITOL DEHYDROGENASE 2-RELATED"/>
    <property type="match status" value="1"/>
</dbReference>
<dbReference type="RefSeq" id="WP_132544576.1">
    <property type="nucleotide sequence ID" value="NZ_SLWW01000007.1"/>
</dbReference>
<dbReference type="GO" id="GO:0016616">
    <property type="term" value="F:oxidoreductase activity, acting on the CH-OH group of donors, NAD or NADP as acceptor"/>
    <property type="evidence" value="ECO:0007669"/>
    <property type="project" value="TreeGrafter"/>
</dbReference>
<dbReference type="SUPFAM" id="SSF51735">
    <property type="entry name" value="NAD(P)-binding Rossmann-fold domains"/>
    <property type="match status" value="1"/>
</dbReference>
<dbReference type="InterPro" id="IPR013131">
    <property type="entry name" value="Mannitol_DH_N"/>
</dbReference>
<dbReference type="PROSITE" id="PS00974">
    <property type="entry name" value="MANNITOL_DHGENASE"/>
    <property type="match status" value="1"/>
</dbReference>
<feature type="domain" description="Mannitol dehydrogenase N-terminal" evidence="3">
    <location>
        <begin position="28"/>
        <end position="274"/>
    </location>
</feature>
<name>A0A4R2KKY0_9RHOB</name>
<evidence type="ECO:0000256" key="1">
    <source>
        <dbReference type="ARBA" id="ARBA00023002"/>
    </source>
</evidence>
<dbReference type="InterPro" id="IPR023027">
    <property type="entry name" value="Mannitol_DH_CS"/>
</dbReference>
<organism evidence="5 6">
    <name type="scientific">Rhodovulum euryhalinum</name>
    <dbReference type="NCBI Taxonomy" id="35805"/>
    <lineage>
        <taxon>Bacteria</taxon>
        <taxon>Pseudomonadati</taxon>
        <taxon>Pseudomonadota</taxon>
        <taxon>Alphaproteobacteria</taxon>
        <taxon>Rhodobacterales</taxon>
        <taxon>Paracoccaceae</taxon>
        <taxon>Rhodovulum</taxon>
    </lineage>
</organism>
<dbReference type="AlphaFoldDB" id="A0A4R2KKY0"/>
<dbReference type="OrthoDB" id="271711at2"/>
<comment type="caution">
    <text evidence="5">The sequence shown here is derived from an EMBL/GenBank/DDBJ whole genome shotgun (WGS) entry which is preliminary data.</text>
</comment>
<keyword evidence="1" id="KW-0560">Oxidoreductase</keyword>